<organism evidence="1 2">
    <name type="scientific">Centaurea solstitialis</name>
    <name type="common">yellow star-thistle</name>
    <dbReference type="NCBI Taxonomy" id="347529"/>
    <lineage>
        <taxon>Eukaryota</taxon>
        <taxon>Viridiplantae</taxon>
        <taxon>Streptophyta</taxon>
        <taxon>Embryophyta</taxon>
        <taxon>Tracheophyta</taxon>
        <taxon>Spermatophyta</taxon>
        <taxon>Magnoliopsida</taxon>
        <taxon>eudicotyledons</taxon>
        <taxon>Gunneridae</taxon>
        <taxon>Pentapetalae</taxon>
        <taxon>asterids</taxon>
        <taxon>campanulids</taxon>
        <taxon>Asterales</taxon>
        <taxon>Asteraceae</taxon>
        <taxon>Carduoideae</taxon>
        <taxon>Cardueae</taxon>
        <taxon>Centaureinae</taxon>
        <taxon>Centaurea</taxon>
    </lineage>
</organism>
<dbReference type="AlphaFoldDB" id="A0AA38U1Z0"/>
<proteinExistence type="predicted"/>
<dbReference type="GO" id="GO:0048364">
    <property type="term" value="P:root development"/>
    <property type="evidence" value="ECO:0007669"/>
    <property type="project" value="InterPro"/>
</dbReference>
<accession>A0AA38U1Z0</accession>
<dbReference type="GO" id="GO:0048367">
    <property type="term" value="P:shoot system development"/>
    <property type="evidence" value="ECO:0007669"/>
    <property type="project" value="InterPro"/>
</dbReference>
<dbReference type="PANTHER" id="PTHR33070:SF109">
    <property type="entry name" value="DOMAIN PROTEIN, PUTATIVE (DUF241)-RELATED"/>
    <property type="match status" value="1"/>
</dbReference>
<dbReference type="Proteomes" id="UP001172457">
    <property type="component" value="Chromosome 1"/>
</dbReference>
<comment type="caution">
    <text evidence="1">The sequence shown here is derived from an EMBL/GenBank/DDBJ whole genome shotgun (WGS) entry which is preliminary data.</text>
</comment>
<protein>
    <submittedName>
        <fullName evidence="1">Uncharacterized protein</fullName>
    </submittedName>
</protein>
<dbReference type="Pfam" id="PF03087">
    <property type="entry name" value="BPS1"/>
    <property type="match status" value="1"/>
</dbReference>
<dbReference type="PANTHER" id="PTHR33070">
    <property type="entry name" value="OS06G0725500 PROTEIN"/>
    <property type="match status" value="1"/>
</dbReference>
<keyword evidence="2" id="KW-1185">Reference proteome</keyword>
<evidence type="ECO:0000313" key="2">
    <source>
        <dbReference type="Proteomes" id="UP001172457"/>
    </source>
</evidence>
<sequence length="318" mass="35330">MLITPFHSDQRTAGNKYLHQVFVEALDCHVEGFVNGLASIKQTKNKMDCSTSTSSSSSPSISKCNFRSISLPTRSHPSTYQLEEELTNLKTWEASSTSSMPTIDTVCGAIIGLERLYTCVNDLVGLPLTQQSLSHQKHQKLVDELLDRSMMLLDVCGSLRDAMEQVKQHVRDVQSALRRGKGDLSFNTSFFKKIEKDVKRSLSTLKQINNKIGATTLSNLDQHLSGVIRSLRDTSLVSISVFKSLLALTSSVFISKSKPNRWSIVSSLRHKGATESVDHPRLSYEDLESHIEVIENGMECLLRSLIQTRASLLNACSV</sequence>
<evidence type="ECO:0000313" key="1">
    <source>
        <dbReference type="EMBL" id="KAJ9564586.1"/>
    </source>
</evidence>
<dbReference type="InterPro" id="IPR004320">
    <property type="entry name" value="BPS1_pln"/>
</dbReference>
<name>A0AA38U1Z0_9ASTR</name>
<gene>
    <name evidence="1" type="ORF">OSB04_000552</name>
</gene>
<reference evidence="1" key="1">
    <citation type="submission" date="2023-03" db="EMBL/GenBank/DDBJ databases">
        <title>Chromosome-scale reference genome and RAD-based genetic map of yellow starthistle (Centaurea solstitialis) reveal putative structural variation and QTLs associated with invader traits.</title>
        <authorList>
            <person name="Reatini B."/>
            <person name="Cang F.A."/>
            <person name="Jiang Q."/>
            <person name="Mckibben M.T.W."/>
            <person name="Barker M.S."/>
            <person name="Rieseberg L.H."/>
            <person name="Dlugosch K.M."/>
        </authorList>
    </citation>
    <scope>NUCLEOTIDE SEQUENCE</scope>
    <source>
        <strain evidence="1">CAN-66</strain>
        <tissue evidence="1">Leaf</tissue>
    </source>
</reference>
<dbReference type="EMBL" id="JARYMX010000001">
    <property type="protein sequence ID" value="KAJ9564586.1"/>
    <property type="molecule type" value="Genomic_DNA"/>
</dbReference>